<accession>A0A0F9QFY6</accession>
<sequence length="132" mass="15228">MKGARKYFRNRRSLVAVGGTFDDLEYRPPVDGAIYHIMRFAVEDETSSPTGDLRVYVKGHGYQHWLMSQESPAAGQLYWERWPTFLFRGESLVARFTGATASDILNLYVEGWYWVFPVDREAPLRDGSEDID</sequence>
<comment type="caution">
    <text evidence="1">The sequence shown here is derived from an EMBL/GenBank/DDBJ whole genome shotgun (WGS) entry which is preliminary data.</text>
</comment>
<organism evidence="1">
    <name type="scientific">marine sediment metagenome</name>
    <dbReference type="NCBI Taxonomy" id="412755"/>
    <lineage>
        <taxon>unclassified sequences</taxon>
        <taxon>metagenomes</taxon>
        <taxon>ecological metagenomes</taxon>
    </lineage>
</organism>
<gene>
    <name evidence="1" type="ORF">LCGC14_0778960</name>
</gene>
<dbReference type="AlphaFoldDB" id="A0A0F9QFY6"/>
<protein>
    <submittedName>
        <fullName evidence="1">Uncharacterized protein</fullName>
    </submittedName>
</protein>
<proteinExistence type="predicted"/>
<reference evidence="1" key="1">
    <citation type="journal article" date="2015" name="Nature">
        <title>Complex archaea that bridge the gap between prokaryotes and eukaryotes.</title>
        <authorList>
            <person name="Spang A."/>
            <person name="Saw J.H."/>
            <person name="Jorgensen S.L."/>
            <person name="Zaremba-Niedzwiedzka K."/>
            <person name="Martijn J."/>
            <person name="Lind A.E."/>
            <person name="van Eijk R."/>
            <person name="Schleper C."/>
            <person name="Guy L."/>
            <person name="Ettema T.J."/>
        </authorList>
    </citation>
    <scope>NUCLEOTIDE SEQUENCE</scope>
</reference>
<evidence type="ECO:0000313" key="1">
    <source>
        <dbReference type="EMBL" id="KKN35892.1"/>
    </source>
</evidence>
<name>A0A0F9QFY6_9ZZZZ</name>
<dbReference type="EMBL" id="LAZR01002003">
    <property type="protein sequence ID" value="KKN35892.1"/>
    <property type="molecule type" value="Genomic_DNA"/>
</dbReference>